<dbReference type="Proteomes" id="UP000594510">
    <property type="component" value="Segment"/>
</dbReference>
<organism evidence="3 4">
    <name type="scientific">Enterococcus phage EFGrNG</name>
    <dbReference type="NCBI Taxonomy" id="2777301"/>
    <lineage>
        <taxon>Viruses</taxon>
        <taxon>Duplodnaviria</taxon>
        <taxon>Heunggongvirae</taxon>
        <taxon>Uroviricota</taxon>
        <taxon>Caudoviricetes</taxon>
        <taxon>Herelleviridae</taxon>
        <taxon>Brockvirinae</taxon>
        <taxon>Schiekvirus</taxon>
        <taxon>Schiekvirus Efgrng</taxon>
    </lineage>
</organism>
<sequence>MKRNKDGNYMKLYSVDKGRNLGTVLVPTNVGYTQRLDFPLDTLFDWYPCCPRYDYKYSDTRDKMYIVMIEENEKLPLRYNVPSTKKRVKSKTACFITDTWYNQEVANDNKKLFSFAENYDIVTPNKENYTLEDINKSIERVQDILDMLYTVQEKQVEKDLIVRVGTLEKEAPDSEELKAVHQEIKEYMQLDREGKASHVLSLLPQHAEELYANFGEVYTMLNLMKKVV</sequence>
<dbReference type="Pfam" id="PF20881">
    <property type="entry name" value="G1_gp67_C"/>
    <property type="match status" value="1"/>
</dbReference>
<accession>A0A7S9SWD7</accession>
<dbReference type="InterPro" id="IPR049102">
    <property type="entry name" value="Gp67_N"/>
</dbReference>
<name>A0A7S9SWD7_9CAUD</name>
<evidence type="ECO:0000313" key="3">
    <source>
        <dbReference type="EMBL" id="QPI18357.1"/>
    </source>
</evidence>
<feature type="domain" description="Gp67 N-terminal" evidence="1">
    <location>
        <begin position="23"/>
        <end position="92"/>
    </location>
</feature>
<evidence type="ECO:0000259" key="1">
    <source>
        <dbReference type="Pfam" id="PF20880"/>
    </source>
</evidence>
<proteinExistence type="predicted"/>
<dbReference type="InterPro" id="IPR049103">
    <property type="entry name" value="Gp67_C"/>
</dbReference>
<dbReference type="EMBL" id="MW004545">
    <property type="protein sequence ID" value="QPI18357.1"/>
    <property type="molecule type" value="Genomic_DNA"/>
</dbReference>
<reference evidence="3 4" key="1">
    <citation type="submission" date="2020-09" db="EMBL/GenBank/DDBJ databases">
        <authorList>
            <person name="Gold N."/>
            <person name="Khalifa L."/>
            <person name="Gelman D."/>
            <person name="Alkalay-Oren S."/>
            <person name="Coppenhagen-Glazer S."/>
            <person name="Hazan R."/>
        </authorList>
    </citation>
    <scope>NUCLEOTIDE SEQUENCE [LARGE SCALE GENOMIC DNA]</scope>
</reference>
<evidence type="ECO:0000259" key="2">
    <source>
        <dbReference type="Pfam" id="PF20881"/>
    </source>
</evidence>
<protein>
    <submittedName>
        <fullName evidence="3">Uncharacterized protein</fullName>
    </submittedName>
</protein>
<feature type="domain" description="Gp67 C-terminal" evidence="2">
    <location>
        <begin position="178"/>
        <end position="228"/>
    </location>
</feature>
<keyword evidence="4" id="KW-1185">Reference proteome</keyword>
<evidence type="ECO:0000313" key="4">
    <source>
        <dbReference type="Proteomes" id="UP000594510"/>
    </source>
</evidence>
<dbReference type="Pfam" id="PF20880">
    <property type="entry name" value="G1_gp67_N"/>
    <property type="match status" value="1"/>
</dbReference>